<dbReference type="EMBL" id="SDWW01000004">
    <property type="protein sequence ID" value="RYV52571.1"/>
    <property type="molecule type" value="Genomic_DNA"/>
</dbReference>
<dbReference type="AlphaFoldDB" id="A0A4Q5N7N8"/>
<dbReference type="Gene3D" id="3.40.50.1820">
    <property type="entry name" value="alpha/beta hydrolase"/>
    <property type="match status" value="1"/>
</dbReference>
<dbReference type="InterPro" id="IPR029058">
    <property type="entry name" value="AB_hydrolase_fold"/>
</dbReference>
<dbReference type="Proteomes" id="UP000293764">
    <property type="component" value="Unassembled WGS sequence"/>
</dbReference>
<feature type="transmembrane region" description="Helical" evidence="1">
    <location>
        <begin position="470"/>
        <end position="492"/>
    </location>
</feature>
<evidence type="ECO:0000259" key="2">
    <source>
        <dbReference type="Pfam" id="PF00326"/>
    </source>
</evidence>
<dbReference type="InterPro" id="IPR001375">
    <property type="entry name" value="Peptidase_S9_cat"/>
</dbReference>
<dbReference type="PANTHER" id="PTHR43265">
    <property type="entry name" value="ESTERASE ESTD"/>
    <property type="match status" value="1"/>
</dbReference>
<evidence type="ECO:0000313" key="3">
    <source>
        <dbReference type="EMBL" id="RYV52571.1"/>
    </source>
</evidence>
<reference evidence="3 4" key="1">
    <citation type="submission" date="2019-01" db="EMBL/GenBank/DDBJ databases">
        <title>Novel species of Cellulomonas.</title>
        <authorList>
            <person name="Liu Q."/>
            <person name="Xin Y.-H."/>
        </authorList>
    </citation>
    <scope>NUCLEOTIDE SEQUENCE [LARGE SCALE GENOMIC DNA]</scope>
    <source>
        <strain evidence="3 4">HLT2-17</strain>
    </source>
</reference>
<dbReference type="RefSeq" id="WP_130101065.1">
    <property type="nucleotide sequence ID" value="NZ_SDWW01000004.1"/>
</dbReference>
<dbReference type="OrthoDB" id="9765647at2"/>
<proteinExistence type="predicted"/>
<keyword evidence="1" id="KW-1133">Transmembrane helix</keyword>
<feature type="transmembrane region" description="Helical" evidence="1">
    <location>
        <begin position="431"/>
        <end position="449"/>
    </location>
</feature>
<keyword evidence="3" id="KW-0378">Hydrolase</keyword>
<organism evidence="3 4">
    <name type="scientific">Pengzhenrongella frigida</name>
    <dbReference type="NCBI Taxonomy" id="1259133"/>
    <lineage>
        <taxon>Bacteria</taxon>
        <taxon>Bacillati</taxon>
        <taxon>Actinomycetota</taxon>
        <taxon>Actinomycetes</taxon>
        <taxon>Micrococcales</taxon>
        <taxon>Pengzhenrongella</taxon>
    </lineage>
</organism>
<comment type="caution">
    <text evidence="3">The sequence shown here is derived from an EMBL/GenBank/DDBJ whole genome shotgun (WGS) entry which is preliminary data.</text>
</comment>
<dbReference type="Pfam" id="PF00326">
    <property type="entry name" value="Peptidase_S9"/>
    <property type="match status" value="1"/>
</dbReference>
<keyword evidence="1" id="KW-0472">Membrane</keyword>
<name>A0A4Q5N7N8_9MICO</name>
<feature type="transmembrane region" description="Helical" evidence="1">
    <location>
        <begin position="392"/>
        <end position="411"/>
    </location>
</feature>
<keyword evidence="1" id="KW-0812">Transmembrane</keyword>
<dbReference type="GO" id="GO:0052689">
    <property type="term" value="F:carboxylic ester hydrolase activity"/>
    <property type="evidence" value="ECO:0007669"/>
    <property type="project" value="TreeGrafter"/>
</dbReference>
<dbReference type="InterPro" id="IPR053145">
    <property type="entry name" value="AB_hydrolase_Est10"/>
</dbReference>
<dbReference type="PANTHER" id="PTHR43265:SF1">
    <property type="entry name" value="ESTERASE ESTD"/>
    <property type="match status" value="1"/>
</dbReference>
<accession>A0A4Q5N7N8</accession>
<dbReference type="SUPFAM" id="SSF53474">
    <property type="entry name" value="alpha/beta-Hydrolases"/>
    <property type="match status" value="1"/>
</dbReference>
<gene>
    <name evidence="3" type="ORF">EUA98_02375</name>
</gene>
<evidence type="ECO:0000256" key="1">
    <source>
        <dbReference type="SAM" id="Phobius"/>
    </source>
</evidence>
<protein>
    <submittedName>
        <fullName evidence="3">Alpha/beta hydrolase</fullName>
    </submittedName>
</protein>
<keyword evidence="4" id="KW-1185">Reference proteome</keyword>
<evidence type="ECO:0000313" key="4">
    <source>
        <dbReference type="Proteomes" id="UP000293764"/>
    </source>
</evidence>
<sequence>MLFRTIATSAIGVIALAVAGATMGPQWDPVALTDPLMMESSSTVIGGPVDATPVGTYEVTTRVVPVQLDGTVIEAQISTPVGAPAGLPGIVFVHGAGTGAYVQAFKTQAHALASAGVVTMVPNKRLDTYSNRHRDYVQMARDYERSVEVLRAVEEVDPDLVGVYGESEGAWIVPVMAADHPVLAFAALISAPVVPPREQAAFAADSYLRNTGVPQGVFRAIPRAVGMAFPGGGFEYADFEVTPYQQRMAQPTFVAYGTGDASMPTVQGAQQIITDLAVAGNDQVTVRYYADANHGIRVDGEISADFVRDLSRWIDGLPATATAAPQVAGDQPHQTFRAEPVPTPRWFGDGNTVLNTVLGACGAIVVGAGVWLCARLLRRRGTGFAVGLGRPLFCLGLGSVLTVAGLVWYLFAITKLALDYDQNPWVVQGGWIGVRLLGIATVVAGAVLVNRLDDVRGDPDRQAVQGVPAVASLALVSLGSVVLLVMLAYWGVFQLGI</sequence>
<feature type="domain" description="Peptidase S9 prolyl oligopeptidase catalytic" evidence="2">
    <location>
        <begin position="105"/>
        <end position="315"/>
    </location>
</feature>
<feature type="transmembrane region" description="Helical" evidence="1">
    <location>
        <begin position="353"/>
        <end position="372"/>
    </location>
</feature>